<dbReference type="RefSeq" id="WP_184055519.1">
    <property type="nucleotide sequence ID" value="NZ_JACIJK010000003.1"/>
</dbReference>
<comment type="caution">
    <text evidence="7">The sequence shown here is derived from an EMBL/GenBank/DDBJ whole genome shotgun (WGS) entry which is preliminary data.</text>
</comment>
<dbReference type="InterPro" id="IPR022791">
    <property type="entry name" value="L-PG_synthase/AglD"/>
</dbReference>
<keyword evidence="4 6" id="KW-1133">Transmembrane helix</keyword>
<evidence type="ECO:0000256" key="3">
    <source>
        <dbReference type="ARBA" id="ARBA00022692"/>
    </source>
</evidence>
<accession>A0A7W9BBS9</accession>
<protein>
    <submittedName>
        <fullName evidence="7">Uncharacterized protein (TIRG00374 family)</fullName>
    </submittedName>
</protein>
<dbReference type="Proteomes" id="UP000546200">
    <property type="component" value="Unassembled WGS sequence"/>
</dbReference>
<dbReference type="PANTHER" id="PTHR39087:SF2">
    <property type="entry name" value="UPF0104 MEMBRANE PROTEIN MJ1595"/>
    <property type="match status" value="1"/>
</dbReference>
<feature type="transmembrane region" description="Helical" evidence="6">
    <location>
        <begin position="224"/>
        <end position="245"/>
    </location>
</feature>
<feature type="transmembrane region" description="Helical" evidence="6">
    <location>
        <begin position="298"/>
        <end position="324"/>
    </location>
</feature>
<dbReference type="PANTHER" id="PTHR39087">
    <property type="entry name" value="UPF0104 MEMBRANE PROTEIN MJ1595"/>
    <property type="match status" value="1"/>
</dbReference>
<sequence>MSDPRATPNRRRLMLRMALSTAAGVILLVLLARAIDLRVLAHTLGQASAGPLIGALVALALDFFLRAVRFWLMLEIVVARRLPMLPSVAPFVASFGMSDILPLRMGDGLRVLWFSRRFDLPAGAVVGAMIVERVLDVISLLVVGYVAFAWVGSAGSAGLGRGIRLAAAIGIAAALAVLFMPALATRLALPLLERSPRPLARTASGLVATIAGAIRQIGTGSRLFALFGLSVFLWMLEAGVMWGAWVGLGGSPADLAPPAFAFTFATLGTLVPSLPGHFGAFEFAGVQAFAYAGVDRSFATAVILVAHLILWAPTALFAVLWLLVDGSVAGRTRREPKDTALQGQPVR</sequence>
<dbReference type="GO" id="GO:0005886">
    <property type="term" value="C:plasma membrane"/>
    <property type="evidence" value="ECO:0007669"/>
    <property type="project" value="UniProtKB-SubCell"/>
</dbReference>
<dbReference type="AlphaFoldDB" id="A0A7W9BBS9"/>
<feature type="transmembrane region" description="Helical" evidence="6">
    <location>
        <begin position="123"/>
        <end position="151"/>
    </location>
</feature>
<feature type="transmembrane region" description="Helical" evidence="6">
    <location>
        <begin position="50"/>
        <end position="72"/>
    </location>
</feature>
<evidence type="ECO:0000256" key="5">
    <source>
        <dbReference type="ARBA" id="ARBA00023136"/>
    </source>
</evidence>
<reference evidence="7 8" key="1">
    <citation type="submission" date="2020-08" db="EMBL/GenBank/DDBJ databases">
        <title>Genomic Encyclopedia of Type Strains, Phase IV (KMG-IV): sequencing the most valuable type-strain genomes for metagenomic binning, comparative biology and taxonomic classification.</title>
        <authorList>
            <person name="Goeker M."/>
        </authorList>
    </citation>
    <scope>NUCLEOTIDE SEQUENCE [LARGE SCALE GENOMIC DNA]</scope>
    <source>
        <strain evidence="7 8">DSM 100044</strain>
    </source>
</reference>
<proteinExistence type="predicted"/>
<evidence type="ECO:0000256" key="1">
    <source>
        <dbReference type="ARBA" id="ARBA00004651"/>
    </source>
</evidence>
<evidence type="ECO:0000313" key="7">
    <source>
        <dbReference type="EMBL" id="MBB5714312.1"/>
    </source>
</evidence>
<keyword evidence="8" id="KW-1185">Reference proteome</keyword>
<keyword evidence="2" id="KW-1003">Cell membrane</keyword>
<dbReference type="Pfam" id="PF03706">
    <property type="entry name" value="LPG_synthase_TM"/>
    <property type="match status" value="1"/>
</dbReference>
<feature type="transmembrane region" description="Helical" evidence="6">
    <location>
        <begin position="163"/>
        <end position="184"/>
    </location>
</feature>
<evidence type="ECO:0000256" key="2">
    <source>
        <dbReference type="ARBA" id="ARBA00022475"/>
    </source>
</evidence>
<evidence type="ECO:0000256" key="4">
    <source>
        <dbReference type="ARBA" id="ARBA00022989"/>
    </source>
</evidence>
<dbReference type="EMBL" id="JACIJK010000003">
    <property type="protein sequence ID" value="MBB5714312.1"/>
    <property type="molecule type" value="Genomic_DNA"/>
</dbReference>
<gene>
    <name evidence="7" type="ORF">FHS94_001143</name>
</gene>
<name>A0A7W9BBS9_9SPHN</name>
<keyword evidence="5 6" id="KW-0472">Membrane</keyword>
<keyword evidence="3 6" id="KW-0812">Transmembrane</keyword>
<organism evidence="7 8">
    <name type="scientific">Sphingomonas aerophila</name>
    <dbReference type="NCBI Taxonomy" id="1344948"/>
    <lineage>
        <taxon>Bacteria</taxon>
        <taxon>Pseudomonadati</taxon>
        <taxon>Pseudomonadota</taxon>
        <taxon>Alphaproteobacteria</taxon>
        <taxon>Sphingomonadales</taxon>
        <taxon>Sphingomonadaceae</taxon>
        <taxon>Sphingomonas</taxon>
    </lineage>
</organism>
<comment type="subcellular location">
    <subcellularLocation>
        <location evidence="1">Cell membrane</location>
        <topology evidence="1">Multi-pass membrane protein</topology>
    </subcellularLocation>
</comment>
<evidence type="ECO:0000313" key="8">
    <source>
        <dbReference type="Proteomes" id="UP000546200"/>
    </source>
</evidence>
<dbReference type="PROSITE" id="PS51318">
    <property type="entry name" value="TAT"/>
    <property type="match status" value="1"/>
</dbReference>
<evidence type="ECO:0000256" key="6">
    <source>
        <dbReference type="SAM" id="Phobius"/>
    </source>
</evidence>
<dbReference type="InterPro" id="IPR006311">
    <property type="entry name" value="TAT_signal"/>
</dbReference>